<reference evidence="7 8" key="1">
    <citation type="submission" date="2016-12" db="EMBL/GenBank/DDBJ databases">
        <title>Genomic comparison of strains in the 'Actinomyces naeslundii' group.</title>
        <authorList>
            <person name="Mughal S.R."/>
            <person name="Do T."/>
            <person name="Gilbert S.C."/>
            <person name="Witherden E.A."/>
            <person name="Didelot X."/>
            <person name="Beighton D."/>
        </authorList>
    </citation>
    <scope>NUCLEOTIDE SEQUENCE [LARGE SCALE GENOMIC DNA]</scope>
    <source>
        <strain evidence="7 8">S64C</strain>
    </source>
</reference>
<protein>
    <submittedName>
        <fullName evidence="7">RDD family protein</fullName>
    </submittedName>
</protein>
<keyword evidence="4 5" id="KW-0472">Membrane</keyword>
<sequence length="293" mass="31914">MMAASPTSSERMIEPELLITGEAVALDITPATVANRMVSGLIDYTVYALGAGLSVLVVMGLVIADGSDLAENLAFLQALLSLVALAWMVVIPLLVELLSRGRSLGRMVTGARVVRDDGGAVRLRHCLVRTLLAVVEIWGTWAVPALCASIVSKRGKRFGDMLAGTYVVREHHRSHTAPPLLMPPELAQWAAGTDLRALPGNLSLTARTFLQRASSLVPVSRHQLGLELASQVQGYVSPPPPAGTHPERFLAAVLTERRNRELVLESRNRRLEEDVLRDMARPPYEVGQETRRR</sequence>
<evidence type="ECO:0000256" key="2">
    <source>
        <dbReference type="ARBA" id="ARBA00022692"/>
    </source>
</evidence>
<keyword evidence="2 5" id="KW-0812">Transmembrane</keyword>
<comment type="subcellular location">
    <subcellularLocation>
        <location evidence="1">Membrane</location>
        <topology evidence="1">Multi-pass membrane protein</topology>
    </subcellularLocation>
</comment>
<proteinExistence type="predicted"/>
<evidence type="ECO:0000313" key="8">
    <source>
        <dbReference type="Proteomes" id="UP000185736"/>
    </source>
</evidence>
<keyword evidence="3 5" id="KW-1133">Transmembrane helix</keyword>
<dbReference type="Proteomes" id="UP000185736">
    <property type="component" value="Unassembled WGS sequence"/>
</dbReference>
<feature type="transmembrane region" description="Helical" evidence="5">
    <location>
        <begin position="44"/>
        <end position="63"/>
    </location>
</feature>
<organism evidence="7 8">
    <name type="scientific">Actinomyces oris</name>
    <dbReference type="NCBI Taxonomy" id="544580"/>
    <lineage>
        <taxon>Bacteria</taxon>
        <taxon>Bacillati</taxon>
        <taxon>Actinomycetota</taxon>
        <taxon>Actinomycetes</taxon>
        <taxon>Actinomycetales</taxon>
        <taxon>Actinomycetaceae</taxon>
        <taxon>Actinomyces</taxon>
    </lineage>
</organism>
<evidence type="ECO:0000313" key="7">
    <source>
        <dbReference type="EMBL" id="OLL15113.1"/>
    </source>
</evidence>
<feature type="transmembrane region" description="Helical" evidence="5">
    <location>
        <begin position="75"/>
        <end position="98"/>
    </location>
</feature>
<dbReference type="RefSeq" id="WP_075248899.1">
    <property type="nucleotide sequence ID" value="NZ_MSGO01000016.1"/>
</dbReference>
<dbReference type="InterPro" id="IPR010432">
    <property type="entry name" value="RDD"/>
</dbReference>
<dbReference type="PANTHER" id="PTHR38480:SF1">
    <property type="entry name" value="SLR0254 PROTEIN"/>
    <property type="match status" value="1"/>
</dbReference>
<feature type="domain" description="RDD" evidence="6">
    <location>
        <begin position="31"/>
        <end position="164"/>
    </location>
</feature>
<dbReference type="GO" id="GO:0016020">
    <property type="term" value="C:membrane"/>
    <property type="evidence" value="ECO:0007669"/>
    <property type="project" value="UniProtKB-SubCell"/>
</dbReference>
<name>A0A1Q8I1Y7_9ACTO</name>
<evidence type="ECO:0000256" key="1">
    <source>
        <dbReference type="ARBA" id="ARBA00004141"/>
    </source>
</evidence>
<accession>A0A1Q8I1Y7</accession>
<evidence type="ECO:0000259" key="6">
    <source>
        <dbReference type="Pfam" id="PF06271"/>
    </source>
</evidence>
<evidence type="ECO:0000256" key="5">
    <source>
        <dbReference type="SAM" id="Phobius"/>
    </source>
</evidence>
<dbReference type="Pfam" id="PF06271">
    <property type="entry name" value="RDD"/>
    <property type="match status" value="1"/>
</dbReference>
<dbReference type="AlphaFoldDB" id="A0A1Q8I1Y7"/>
<evidence type="ECO:0000256" key="3">
    <source>
        <dbReference type="ARBA" id="ARBA00022989"/>
    </source>
</evidence>
<evidence type="ECO:0000256" key="4">
    <source>
        <dbReference type="ARBA" id="ARBA00023136"/>
    </source>
</evidence>
<comment type="caution">
    <text evidence="7">The sequence shown here is derived from an EMBL/GenBank/DDBJ whole genome shotgun (WGS) entry which is preliminary data.</text>
</comment>
<dbReference type="PANTHER" id="PTHR38480">
    <property type="entry name" value="SLR0254 PROTEIN"/>
    <property type="match status" value="1"/>
</dbReference>
<dbReference type="EMBL" id="MSGO01000016">
    <property type="protein sequence ID" value="OLL15113.1"/>
    <property type="molecule type" value="Genomic_DNA"/>
</dbReference>
<gene>
    <name evidence="7" type="ORF">BKH32_04890</name>
</gene>